<dbReference type="Proteomes" id="UP000236641">
    <property type="component" value="Unassembled WGS sequence"/>
</dbReference>
<dbReference type="AlphaFoldDB" id="A0A2K1DVX7"/>
<dbReference type="Pfam" id="PF13715">
    <property type="entry name" value="CarbopepD_reg_2"/>
    <property type="match status" value="1"/>
</dbReference>
<dbReference type="InterPro" id="IPR036942">
    <property type="entry name" value="Beta-barrel_TonB_sf"/>
</dbReference>
<keyword evidence="12" id="KW-0675">Receptor</keyword>
<evidence type="ECO:0000259" key="11">
    <source>
        <dbReference type="Pfam" id="PF07715"/>
    </source>
</evidence>
<evidence type="ECO:0000256" key="9">
    <source>
        <dbReference type="RuleBase" id="RU003357"/>
    </source>
</evidence>
<dbReference type="GO" id="GO:0015344">
    <property type="term" value="F:siderophore uptake transmembrane transporter activity"/>
    <property type="evidence" value="ECO:0007669"/>
    <property type="project" value="TreeGrafter"/>
</dbReference>
<evidence type="ECO:0000256" key="7">
    <source>
        <dbReference type="ARBA" id="ARBA00023237"/>
    </source>
</evidence>
<evidence type="ECO:0000256" key="6">
    <source>
        <dbReference type="ARBA" id="ARBA00023136"/>
    </source>
</evidence>
<evidence type="ECO:0000256" key="5">
    <source>
        <dbReference type="ARBA" id="ARBA00023077"/>
    </source>
</evidence>
<keyword evidence="13" id="KW-1185">Reference proteome</keyword>
<comment type="caution">
    <text evidence="12">The sequence shown here is derived from an EMBL/GenBank/DDBJ whole genome shotgun (WGS) entry which is preliminary data.</text>
</comment>
<evidence type="ECO:0000313" key="13">
    <source>
        <dbReference type="Proteomes" id="UP000236641"/>
    </source>
</evidence>
<dbReference type="InterPro" id="IPR000531">
    <property type="entry name" value="Beta-barrel_TonB"/>
</dbReference>
<evidence type="ECO:0000256" key="3">
    <source>
        <dbReference type="ARBA" id="ARBA00022452"/>
    </source>
</evidence>
<dbReference type="SUPFAM" id="SSF56935">
    <property type="entry name" value="Porins"/>
    <property type="match status" value="1"/>
</dbReference>
<feature type="domain" description="TonB-dependent receptor plug" evidence="11">
    <location>
        <begin position="115"/>
        <end position="222"/>
    </location>
</feature>
<evidence type="ECO:0000256" key="8">
    <source>
        <dbReference type="PROSITE-ProRule" id="PRU01360"/>
    </source>
</evidence>
<accession>A0A2K1DVX7</accession>
<dbReference type="InterPro" id="IPR012910">
    <property type="entry name" value="Plug_dom"/>
</dbReference>
<keyword evidence="4 8" id="KW-0812">Transmembrane</keyword>
<evidence type="ECO:0000259" key="10">
    <source>
        <dbReference type="Pfam" id="PF00593"/>
    </source>
</evidence>
<comment type="similarity">
    <text evidence="8 9">Belongs to the TonB-dependent receptor family.</text>
</comment>
<feature type="domain" description="TonB-dependent receptor-like beta-barrel" evidence="10">
    <location>
        <begin position="302"/>
        <end position="703"/>
    </location>
</feature>
<dbReference type="OrthoDB" id="99480at2"/>
<dbReference type="InterPro" id="IPR039426">
    <property type="entry name" value="TonB-dep_rcpt-like"/>
</dbReference>
<reference evidence="12 13" key="1">
    <citation type="submission" date="2018-01" db="EMBL/GenBank/DDBJ databases">
        <title>The draft genome of Hanstruepera neustonica JCM19743.</title>
        <authorList>
            <person name="He R.-H."/>
            <person name="Du Z.-J."/>
        </authorList>
    </citation>
    <scope>NUCLEOTIDE SEQUENCE [LARGE SCALE GENOMIC DNA]</scope>
    <source>
        <strain evidence="12 13">JCM19743</strain>
    </source>
</reference>
<dbReference type="Pfam" id="PF00593">
    <property type="entry name" value="TonB_dep_Rec_b-barrel"/>
    <property type="match status" value="1"/>
</dbReference>
<comment type="subcellular location">
    <subcellularLocation>
        <location evidence="1 8">Cell outer membrane</location>
        <topology evidence="1 8">Multi-pass membrane protein</topology>
    </subcellularLocation>
</comment>
<gene>
    <name evidence="12" type="ORF">C1T31_12685</name>
</gene>
<dbReference type="SUPFAM" id="SSF49464">
    <property type="entry name" value="Carboxypeptidase regulatory domain-like"/>
    <property type="match status" value="1"/>
</dbReference>
<dbReference type="InterPro" id="IPR008969">
    <property type="entry name" value="CarboxyPept-like_regulatory"/>
</dbReference>
<evidence type="ECO:0000256" key="4">
    <source>
        <dbReference type="ARBA" id="ARBA00022692"/>
    </source>
</evidence>
<dbReference type="GO" id="GO:0009279">
    <property type="term" value="C:cell outer membrane"/>
    <property type="evidence" value="ECO:0007669"/>
    <property type="project" value="UniProtKB-SubCell"/>
</dbReference>
<dbReference type="Pfam" id="PF07715">
    <property type="entry name" value="Plug"/>
    <property type="match status" value="1"/>
</dbReference>
<dbReference type="PANTHER" id="PTHR30069">
    <property type="entry name" value="TONB-DEPENDENT OUTER MEMBRANE RECEPTOR"/>
    <property type="match status" value="1"/>
</dbReference>
<keyword evidence="3 8" id="KW-1134">Transmembrane beta strand</keyword>
<dbReference type="RefSeq" id="WP_103052888.1">
    <property type="nucleotide sequence ID" value="NZ_POWF01000010.1"/>
</dbReference>
<dbReference type="EMBL" id="POWF01000010">
    <property type="protein sequence ID" value="PNQ72177.1"/>
    <property type="molecule type" value="Genomic_DNA"/>
</dbReference>
<dbReference type="InterPro" id="IPR037066">
    <property type="entry name" value="Plug_dom_sf"/>
</dbReference>
<evidence type="ECO:0000256" key="1">
    <source>
        <dbReference type="ARBA" id="ARBA00004571"/>
    </source>
</evidence>
<sequence length="747" mass="84297">MISNKNLFQYLLLFFLCQTVWSQQTIKGLVYDESGQPLEHVYIYNATSTSHAHSLANGSFILENNQVGDTLNLGLLGYEKQVIVVDQQYFDSGLEVGLQPKTILLNELVITEQVNALNSIAKVDLETNPVNSSQEILRKVPGLIIGQHAGGGKAEQIFLRGFDIDHGTDVSLSVDGMPVNMVSHAHGQGYSDLHFLIPETINTINFGKGPYYANKGDFTTAGFVDFSTKDKLETSEISLGYGQFNSLRTLGLFDLMKNNKRSNAYVAVEYIEFDGPFDSPQNFNRLNLFGKYTTYLKGNDKLSINVSHFTSRWDASGQIPQRAVDSGLISRFGAIDDTEGGNTSRSNVNVSYNALLKDDLQFKSNIFYSKYDFELYSNFTFFLEDPINGDQIKQHEDRDIFGFNTQFIKDTQLGTMDTQISSGFGLRYDMVNDVELSHTRNRNETLEYLALGNVNETNLYGFVNVDFEFGKFVVAPALRLDHFKFMYNDALITDYETQSESKTILSPKLNLFFNQNQNLQWFLKSGIGFHSNDARVVVQQGGTDILPRAYGTDFGAIWKPFNKMVFNATAWYLFLEQEFVYVGDAGIVEPSGKSERYGLDLGIRYQFTDWLYFDTDATLTNARSVNEPDGEDYIPLAPDFTLTGGLAINDIKGFSAGIRYRFIDDRPANEDNSIVAEGYFVTDVNMNYALTKNINLGVVIENLFDTKWNETQFATESRLQNEVNPVEEIHFTPGTPFFIKGIISYRF</sequence>
<organism evidence="12 13">
    <name type="scientific">Hanstruepera neustonica</name>
    <dbReference type="NCBI Taxonomy" id="1445657"/>
    <lineage>
        <taxon>Bacteria</taxon>
        <taxon>Pseudomonadati</taxon>
        <taxon>Bacteroidota</taxon>
        <taxon>Flavobacteriia</taxon>
        <taxon>Flavobacteriales</taxon>
        <taxon>Flavobacteriaceae</taxon>
        <taxon>Hanstruepera</taxon>
    </lineage>
</organism>
<evidence type="ECO:0000256" key="2">
    <source>
        <dbReference type="ARBA" id="ARBA00022448"/>
    </source>
</evidence>
<name>A0A2K1DVX7_9FLAO</name>
<keyword evidence="6 8" id="KW-0472">Membrane</keyword>
<keyword evidence="2 8" id="KW-0813">Transport</keyword>
<dbReference type="Gene3D" id="2.170.130.10">
    <property type="entry name" value="TonB-dependent receptor, plug domain"/>
    <property type="match status" value="1"/>
</dbReference>
<dbReference type="Gene3D" id="2.40.170.20">
    <property type="entry name" value="TonB-dependent receptor, beta-barrel domain"/>
    <property type="match status" value="1"/>
</dbReference>
<dbReference type="GO" id="GO:0044718">
    <property type="term" value="P:siderophore transmembrane transport"/>
    <property type="evidence" value="ECO:0007669"/>
    <property type="project" value="TreeGrafter"/>
</dbReference>
<protein>
    <submittedName>
        <fullName evidence="12">TonB-dependent receptor</fullName>
    </submittedName>
</protein>
<keyword evidence="5 9" id="KW-0798">TonB box</keyword>
<proteinExistence type="inferred from homology"/>
<dbReference type="PANTHER" id="PTHR30069:SF36">
    <property type="entry name" value="BLL6948 PROTEIN"/>
    <property type="match status" value="1"/>
</dbReference>
<keyword evidence="7 8" id="KW-0998">Cell outer membrane</keyword>
<evidence type="ECO:0000313" key="12">
    <source>
        <dbReference type="EMBL" id="PNQ72177.1"/>
    </source>
</evidence>
<dbReference type="PROSITE" id="PS52016">
    <property type="entry name" value="TONB_DEPENDENT_REC_3"/>
    <property type="match status" value="1"/>
</dbReference>